<reference evidence="5" key="2">
    <citation type="submission" date="2021-01" db="UniProtKB">
        <authorList>
            <consortium name="EnsemblPlants"/>
        </authorList>
    </citation>
    <scope>IDENTIFICATION</scope>
</reference>
<dbReference type="InterPro" id="IPR032675">
    <property type="entry name" value="LRR_dom_sf"/>
</dbReference>
<reference evidence="5 6" key="1">
    <citation type="journal article" date="2016" name="G3 (Bethesda)">
        <title>First Draft Assembly and Annotation of the Genome of a California Endemic Oak Quercus lobata Nee (Fagaceae).</title>
        <authorList>
            <person name="Sork V.L."/>
            <person name="Fitz-Gibbon S.T."/>
            <person name="Puiu D."/>
            <person name="Crepeau M."/>
            <person name="Gugger P.F."/>
            <person name="Sherman R."/>
            <person name="Stevens K."/>
            <person name="Langley C.H."/>
            <person name="Pellegrini M."/>
            <person name="Salzberg S.L."/>
        </authorList>
    </citation>
    <scope>NUCLEOTIDE SEQUENCE [LARGE SCALE GENOMIC DNA]</scope>
    <source>
        <strain evidence="5 6">cv. SW786</strain>
    </source>
</reference>
<dbReference type="Gramene" id="QL07p047182:mrna">
    <property type="protein sequence ID" value="QL07p047182:mrna"/>
    <property type="gene ID" value="QL07p047182"/>
</dbReference>
<dbReference type="SMART" id="SM00364">
    <property type="entry name" value="LRR_BAC"/>
    <property type="match status" value="8"/>
</dbReference>
<accession>A0A7N2M8F2</accession>
<dbReference type="InterPro" id="IPR011713">
    <property type="entry name" value="Leu-rich_rpt_3"/>
</dbReference>
<dbReference type="Gene3D" id="3.40.50.300">
    <property type="entry name" value="P-loop containing nucleotide triphosphate hydrolases"/>
    <property type="match status" value="1"/>
</dbReference>
<dbReference type="Pfam" id="PF00931">
    <property type="entry name" value="NB-ARC"/>
    <property type="match status" value="1"/>
</dbReference>
<dbReference type="GO" id="GO:0043531">
    <property type="term" value="F:ADP binding"/>
    <property type="evidence" value="ECO:0007669"/>
    <property type="project" value="InterPro"/>
</dbReference>
<dbReference type="SMART" id="SM00255">
    <property type="entry name" value="TIR"/>
    <property type="match status" value="1"/>
</dbReference>
<sequence length="1190" mass="132138">MSTQGASTSSPSSSSTPRRTYDVFLSFRGEDTRTSFTDHLYNALTRKGIFTFRDDENLERGRFISEELVKAIKESKFAIVILSKNYAFSTWCLDELEHIVRCVEETGLVVVPIFYHVNPSDVRKQTGPFAEAFDAHKKRALDEHKMKTWRTALGVVADLSGWDLKDRHESEFIPKIVEDIDKKLNSKSLIIHENLVGVESMVAELLNCSYLDFENNVCMIGICGMGGIGKTTLAKAVYDMHSNKFDASSFIANVREKSEKDCLLQLQKQLLKDISGEINTNISDDCEGVYKIKKRLRDKKVLLVLDDVNDEHQLEKLAGKKGWFRPGSWIIITTRDEHVLVAHEVLKIYRPKGLNNDDASKIFCLKAFKNEQPKEGYTQLSQEFVEYAGGLPLALVTLGSFLVGRPRDDWQSALDYFKENPPKKIFDILKISFDGLEDMWKKVFLDIACFFTGWSKYEVIRILENCGFKARIGISVLRDKSLLTVIGDDEELGMHDLLQEMGKNIVRSCGELGRQSRLWLFEDLCRVLENNMATNAIQAIVIKNRNAGFNFEEFPEVFSKMTNLRLLIIDKLHIPNALNRVPNGLRHLSWKCCSLKCLPSSFQPKELVELDLQDSECEYLWEGAKCLGNLKSINLSSSKNLIWTPDFSRVPRLEVLNLGWCINLVGLHPSIGQLSKLKSLDLSDCQSLTNLPSFSEATSLEELGLRRCSDLVGLHPSIGQLSKLKSLDLSASQSLTNLPSFSEATSLEELGLRGCIRLVGLHPSIGQLSKLKSLDLSACQSLTNLPSFSEATSLEELGLRRCSDLVGLHPSIGQLSKLKSLDLSASQSLTNLPSFSEATSLEELGLRGCIRLVGLHPSIGQLSKLKSLDLSACQWLTNLPSFSEATSLEELGLSWCINLVGLHPSIGQLSKLKSLDLSDCQSLTNLPSFSEATSLEELRLRRCINLVGLHPSIGQLSKLKSLDLSACQSLTNLPSFSEATSLEELGLRRCINLVGLHPSIGQLSKLKSLDLFSKATSLEVLGLRRCINLVGLHPSIGQLSKLKSLDLNGCDSLTNLPSFSEATSLEVLGLRRCINLVGLHPSIGQLSKLKSLDLFGCDSLTNLPSFSEATSLEVLGLRRCINLVGLRSSIGQLSNLKSLDLFGCISLTNLPSFSEATSLEELGLRRCINLVGLRSSIGQLSKFKSLYLNY</sequence>
<dbReference type="Gene3D" id="3.40.50.10140">
    <property type="entry name" value="Toll/interleukin-1 receptor homology (TIR) domain"/>
    <property type="match status" value="1"/>
</dbReference>
<evidence type="ECO:0000259" key="4">
    <source>
        <dbReference type="PROSITE" id="PS50104"/>
    </source>
</evidence>
<protein>
    <recommendedName>
        <fullName evidence="4">TIR domain-containing protein</fullName>
    </recommendedName>
</protein>
<dbReference type="Gene3D" id="3.80.10.10">
    <property type="entry name" value="Ribonuclease Inhibitor"/>
    <property type="match status" value="5"/>
</dbReference>
<dbReference type="Pfam" id="PF23282">
    <property type="entry name" value="WHD_ROQ1"/>
    <property type="match status" value="1"/>
</dbReference>
<evidence type="ECO:0000256" key="3">
    <source>
        <dbReference type="ARBA" id="ARBA00023027"/>
    </source>
</evidence>
<evidence type="ECO:0000313" key="5">
    <source>
        <dbReference type="EnsemblPlants" id="QL07p047182:mrna"/>
    </source>
</evidence>
<keyword evidence="1" id="KW-0433">Leucine-rich repeat</keyword>
<dbReference type="EnsemblPlants" id="QL07p047182:mrna">
    <property type="protein sequence ID" value="QL07p047182:mrna"/>
    <property type="gene ID" value="QL07p047182"/>
</dbReference>
<dbReference type="SUPFAM" id="SSF52200">
    <property type="entry name" value="Toll/Interleukin receptor TIR domain"/>
    <property type="match status" value="1"/>
</dbReference>
<dbReference type="GO" id="GO:0006952">
    <property type="term" value="P:defense response"/>
    <property type="evidence" value="ECO:0007669"/>
    <property type="project" value="InterPro"/>
</dbReference>
<dbReference type="SUPFAM" id="SSF52540">
    <property type="entry name" value="P-loop containing nucleoside triphosphate hydrolases"/>
    <property type="match status" value="1"/>
</dbReference>
<dbReference type="InterPro" id="IPR042197">
    <property type="entry name" value="Apaf_helical"/>
</dbReference>
<dbReference type="AlphaFoldDB" id="A0A7N2M8F2"/>
<keyword evidence="3" id="KW-0520">NAD</keyword>
<dbReference type="SUPFAM" id="SSF52058">
    <property type="entry name" value="L domain-like"/>
    <property type="match status" value="2"/>
</dbReference>
<dbReference type="InterPro" id="IPR044974">
    <property type="entry name" value="Disease_R_plants"/>
</dbReference>
<organism evidence="5 6">
    <name type="scientific">Quercus lobata</name>
    <name type="common">Valley oak</name>
    <dbReference type="NCBI Taxonomy" id="97700"/>
    <lineage>
        <taxon>Eukaryota</taxon>
        <taxon>Viridiplantae</taxon>
        <taxon>Streptophyta</taxon>
        <taxon>Embryophyta</taxon>
        <taxon>Tracheophyta</taxon>
        <taxon>Spermatophyta</taxon>
        <taxon>Magnoliopsida</taxon>
        <taxon>eudicotyledons</taxon>
        <taxon>Gunneridae</taxon>
        <taxon>Pentapetalae</taxon>
        <taxon>rosids</taxon>
        <taxon>fabids</taxon>
        <taxon>Fagales</taxon>
        <taxon>Fagaceae</taxon>
        <taxon>Quercus</taxon>
    </lineage>
</organism>
<dbReference type="OMA" id="GLRRCIN"/>
<keyword evidence="6" id="KW-1185">Reference proteome</keyword>
<dbReference type="InterPro" id="IPR035897">
    <property type="entry name" value="Toll_tir_struct_dom_sf"/>
</dbReference>
<dbReference type="Pfam" id="PF25013">
    <property type="entry name" value="LRR_Zer-1"/>
    <property type="match status" value="2"/>
</dbReference>
<keyword evidence="2" id="KW-0677">Repeat</keyword>
<dbReference type="PANTHER" id="PTHR11017:SF559">
    <property type="entry name" value="DISEASE RESISTANCE PROTEIN CHL1"/>
    <property type="match status" value="1"/>
</dbReference>
<dbReference type="Pfam" id="PF01582">
    <property type="entry name" value="TIR"/>
    <property type="match status" value="1"/>
</dbReference>
<dbReference type="InterPro" id="IPR056845">
    <property type="entry name" value="LRR_Zer-1"/>
</dbReference>
<dbReference type="PROSITE" id="PS50104">
    <property type="entry name" value="TIR"/>
    <property type="match status" value="1"/>
</dbReference>
<dbReference type="InParanoid" id="A0A7N2M8F2"/>
<dbReference type="Pfam" id="PF07725">
    <property type="entry name" value="LRR_3"/>
    <property type="match status" value="1"/>
</dbReference>
<evidence type="ECO:0000313" key="6">
    <source>
        <dbReference type="Proteomes" id="UP000594261"/>
    </source>
</evidence>
<dbReference type="InterPro" id="IPR027417">
    <property type="entry name" value="P-loop_NTPase"/>
</dbReference>
<dbReference type="InterPro" id="IPR058192">
    <property type="entry name" value="WHD_ROQ1-like"/>
</dbReference>
<dbReference type="InterPro" id="IPR000157">
    <property type="entry name" value="TIR_dom"/>
</dbReference>
<dbReference type="EMBL" id="LRBV02000007">
    <property type="status" value="NOT_ANNOTATED_CDS"/>
    <property type="molecule type" value="Genomic_DNA"/>
</dbReference>
<evidence type="ECO:0000256" key="1">
    <source>
        <dbReference type="ARBA" id="ARBA00022614"/>
    </source>
</evidence>
<dbReference type="GO" id="GO:0007165">
    <property type="term" value="P:signal transduction"/>
    <property type="evidence" value="ECO:0007669"/>
    <property type="project" value="InterPro"/>
</dbReference>
<feature type="domain" description="TIR" evidence="4">
    <location>
        <begin position="19"/>
        <end position="184"/>
    </location>
</feature>
<dbReference type="Gene3D" id="1.10.8.430">
    <property type="entry name" value="Helical domain of apoptotic protease-activating factors"/>
    <property type="match status" value="1"/>
</dbReference>
<dbReference type="PANTHER" id="PTHR11017">
    <property type="entry name" value="LEUCINE-RICH REPEAT-CONTAINING PROTEIN"/>
    <property type="match status" value="1"/>
</dbReference>
<name>A0A7N2M8F2_QUELO</name>
<dbReference type="PRINTS" id="PR00364">
    <property type="entry name" value="DISEASERSIST"/>
</dbReference>
<dbReference type="InterPro" id="IPR002182">
    <property type="entry name" value="NB-ARC"/>
</dbReference>
<proteinExistence type="predicted"/>
<dbReference type="InterPro" id="IPR006553">
    <property type="entry name" value="Leu-rich_rpt_Cys-con_subtyp"/>
</dbReference>
<evidence type="ECO:0000256" key="2">
    <source>
        <dbReference type="ARBA" id="ARBA00022737"/>
    </source>
</evidence>
<dbReference type="FunFam" id="3.40.50.10140:FF:000007">
    <property type="entry name" value="Disease resistance protein (TIR-NBS-LRR class)"/>
    <property type="match status" value="1"/>
</dbReference>
<dbReference type="SMART" id="SM00367">
    <property type="entry name" value="LRR_CC"/>
    <property type="match status" value="10"/>
</dbReference>
<dbReference type="Proteomes" id="UP000594261">
    <property type="component" value="Chromosome 7"/>
</dbReference>